<comment type="caution">
    <text evidence="3">The sequence shown here is derived from an EMBL/GenBank/DDBJ whole genome shotgun (WGS) entry which is preliminary data.</text>
</comment>
<dbReference type="InterPro" id="IPR001375">
    <property type="entry name" value="Peptidase_S9_cat"/>
</dbReference>
<dbReference type="GO" id="GO:0006508">
    <property type="term" value="P:proteolysis"/>
    <property type="evidence" value="ECO:0007669"/>
    <property type="project" value="UniProtKB-KW"/>
</dbReference>
<gene>
    <name evidence="3" type="ORF">JCM19274_2359</name>
</gene>
<dbReference type="EC" id="3.4.21.83" evidence="3"/>
<accession>A0A090WYC3</accession>
<dbReference type="InterPro" id="IPR002470">
    <property type="entry name" value="Peptidase_S9A"/>
</dbReference>
<evidence type="ECO:0000256" key="1">
    <source>
        <dbReference type="ARBA" id="ARBA00005228"/>
    </source>
</evidence>
<name>A0A090WYC3_9FLAO</name>
<reference evidence="3 4" key="1">
    <citation type="journal article" date="2014" name="Genome Announc.">
        <title>Draft Genome Sequences of Marine Flavobacterium Algibacter lectus Strains SS8 and NR4.</title>
        <authorList>
            <person name="Takatani N."/>
            <person name="Nakanishi M."/>
            <person name="Meirelles P."/>
            <person name="Mino S."/>
            <person name="Suda W."/>
            <person name="Oshima K."/>
            <person name="Hattori M."/>
            <person name="Ohkuma M."/>
            <person name="Hosokawa M."/>
            <person name="Miyashita K."/>
            <person name="Thompson F.L."/>
            <person name="Niwa A."/>
            <person name="Sawabe T."/>
            <person name="Sawabe T."/>
        </authorList>
    </citation>
    <scope>NUCLEOTIDE SEQUENCE [LARGE SCALE GENOMIC DNA]</scope>
    <source>
        <strain evidence="4">JCM19274</strain>
    </source>
</reference>
<dbReference type="Gene3D" id="3.40.50.1820">
    <property type="entry name" value="alpha/beta hydrolase"/>
    <property type="match status" value="1"/>
</dbReference>
<dbReference type="PRINTS" id="PR00862">
    <property type="entry name" value="PROLIGOPTASE"/>
</dbReference>
<comment type="similarity">
    <text evidence="1">Belongs to the peptidase S9A family.</text>
</comment>
<sequence>MSGGNPPNNEEYYHYMKSYSPYDNVEAKDYPNMLVTTGLHDSQVQYWEPAKWVAKLEN</sequence>
<protein>
    <submittedName>
        <fullName evidence="3">Protease II</fullName>
        <ecNumber evidence="3">3.4.21.83</ecNumber>
    </submittedName>
</protein>
<keyword evidence="3" id="KW-0645">Protease</keyword>
<dbReference type="Proteomes" id="UP000029643">
    <property type="component" value="Unassembled WGS sequence"/>
</dbReference>
<organism evidence="3 4">
    <name type="scientific">Algibacter lectus</name>
    <dbReference type="NCBI Taxonomy" id="221126"/>
    <lineage>
        <taxon>Bacteria</taxon>
        <taxon>Pseudomonadati</taxon>
        <taxon>Bacteroidota</taxon>
        <taxon>Flavobacteriia</taxon>
        <taxon>Flavobacteriales</taxon>
        <taxon>Flavobacteriaceae</taxon>
        <taxon>Algibacter</taxon>
    </lineage>
</organism>
<feature type="domain" description="Peptidase S9 prolyl oligopeptidase catalytic" evidence="2">
    <location>
        <begin position="1"/>
        <end position="57"/>
    </location>
</feature>
<dbReference type="InterPro" id="IPR051543">
    <property type="entry name" value="Serine_Peptidase_S9A"/>
</dbReference>
<dbReference type="EMBL" id="BBNU01000015">
    <property type="protein sequence ID" value="GAL81283.1"/>
    <property type="molecule type" value="Genomic_DNA"/>
</dbReference>
<proteinExistence type="inferred from homology"/>
<dbReference type="InterPro" id="IPR029058">
    <property type="entry name" value="AB_hydrolase_fold"/>
</dbReference>
<dbReference type="PANTHER" id="PTHR11757:SF19">
    <property type="entry name" value="PROLYL ENDOPEPTIDASE-LIKE"/>
    <property type="match status" value="1"/>
</dbReference>
<evidence type="ECO:0000313" key="3">
    <source>
        <dbReference type="EMBL" id="GAL81283.1"/>
    </source>
</evidence>
<dbReference type="Pfam" id="PF00326">
    <property type="entry name" value="Peptidase_S9"/>
    <property type="match status" value="1"/>
</dbReference>
<dbReference type="SUPFAM" id="SSF53474">
    <property type="entry name" value="alpha/beta-Hydrolases"/>
    <property type="match status" value="1"/>
</dbReference>
<evidence type="ECO:0000313" key="4">
    <source>
        <dbReference type="Proteomes" id="UP000029643"/>
    </source>
</evidence>
<dbReference type="AlphaFoldDB" id="A0A090WYC3"/>
<dbReference type="GO" id="GO:0004252">
    <property type="term" value="F:serine-type endopeptidase activity"/>
    <property type="evidence" value="ECO:0007669"/>
    <property type="project" value="UniProtKB-EC"/>
</dbReference>
<evidence type="ECO:0000259" key="2">
    <source>
        <dbReference type="Pfam" id="PF00326"/>
    </source>
</evidence>
<dbReference type="PANTHER" id="PTHR11757">
    <property type="entry name" value="PROTEASE FAMILY S9A OLIGOPEPTIDASE"/>
    <property type="match status" value="1"/>
</dbReference>
<keyword evidence="3" id="KW-0378">Hydrolase</keyword>